<evidence type="ECO:0000313" key="2">
    <source>
        <dbReference type="Proteomes" id="UP000183832"/>
    </source>
</evidence>
<dbReference type="AlphaFoldDB" id="A0A1J1J3Y4"/>
<accession>A0A1J1J3Y4</accession>
<dbReference type="Proteomes" id="UP000183832">
    <property type="component" value="Unassembled WGS sequence"/>
</dbReference>
<gene>
    <name evidence="1" type="ORF">CLUMA_CG020108</name>
</gene>
<organism evidence="1 2">
    <name type="scientific">Clunio marinus</name>
    <dbReference type="NCBI Taxonomy" id="568069"/>
    <lineage>
        <taxon>Eukaryota</taxon>
        <taxon>Metazoa</taxon>
        <taxon>Ecdysozoa</taxon>
        <taxon>Arthropoda</taxon>
        <taxon>Hexapoda</taxon>
        <taxon>Insecta</taxon>
        <taxon>Pterygota</taxon>
        <taxon>Neoptera</taxon>
        <taxon>Endopterygota</taxon>
        <taxon>Diptera</taxon>
        <taxon>Nematocera</taxon>
        <taxon>Chironomoidea</taxon>
        <taxon>Chironomidae</taxon>
        <taxon>Clunio</taxon>
    </lineage>
</organism>
<evidence type="ECO:0000313" key="1">
    <source>
        <dbReference type="EMBL" id="CRL07111.1"/>
    </source>
</evidence>
<proteinExistence type="predicted"/>
<protein>
    <submittedName>
        <fullName evidence="1">CLUMA_CG020108, isoform A</fullName>
    </submittedName>
</protein>
<sequence length="98" mass="11467">MSILKYMNYMNHASYEEVQAIKSNLRAMNLIKNSLISPRYISTYISKTHLEVTRKSALVEHVAETKHIFDFENAKKMLYIISKQTLLIVTLKMTLKKD</sequence>
<dbReference type="EMBL" id="CVRI01000070">
    <property type="protein sequence ID" value="CRL07111.1"/>
    <property type="molecule type" value="Genomic_DNA"/>
</dbReference>
<name>A0A1J1J3Y4_9DIPT</name>
<reference evidence="1 2" key="1">
    <citation type="submission" date="2015-04" db="EMBL/GenBank/DDBJ databases">
        <authorList>
            <person name="Syromyatnikov M.Y."/>
            <person name="Popov V.N."/>
        </authorList>
    </citation>
    <scope>NUCLEOTIDE SEQUENCE [LARGE SCALE GENOMIC DNA]</scope>
</reference>
<keyword evidence="2" id="KW-1185">Reference proteome</keyword>